<feature type="non-terminal residue" evidence="1">
    <location>
        <position position="133"/>
    </location>
</feature>
<dbReference type="Proteomes" id="UP000789920">
    <property type="component" value="Unassembled WGS sequence"/>
</dbReference>
<proteinExistence type="predicted"/>
<accession>A0ACA9SAU2</accession>
<feature type="non-terminal residue" evidence="1">
    <location>
        <position position="1"/>
    </location>
</feature>
<gene>
    <name evidence="1" type="ORF">RPERSI_LOCUS29006</name>
</gene>
<organism evidence="1 2">
    <name type="scientific">Racocetra persica</name>
    <dbReference type="NCBI Taxonomy" id="160502"/>
    <lineage>
        <taxon>Eukaryota</taxon>
        <taxon>Fungi</taxon>
        <taxon>Fungi incertae sedis</taxon>
        <taxon>Mucoromycota</taxon>
        <taxon>Glomeromycotina</taxon>
        <taxon>Glomeromycetes</taxon>
        <taxon>Diversisporales</taxon>
        <taxon>Gigasporaceae</taxon>
        <taxon>Racocetra</taxon>
    </lineage>
</organism>
<evidence type="ECO:0000313" key="2">
    <source>
        <dbReference type="Proteomes" id="UP000789920"/>
    </source>
</evidence>
<keyword evidence="2" id="KW-1185">Reference proteome</keyword>
<name>A0ACA9SAU2_9GLOM</name>
<comment type="caution">
    <text evidence="1">The sequence shown here is derived from an EMBL/GenBank/DDBJ whole genome shotgun (WGS) entry which is preliminary data.</text>
</comment>
<reference evidence="1" key="1">
    <citation type="submission" date="2021-06" db="EMBL/GenBank/DDBJ databases">
        <authorList>
            <person name="Kallberg Y."/>
            <person name="Tangrot J."/>
            <person name="Rosling A."/>
        </authorList>
    </citation>
    <scope>NUCLEOTIDE SEQUENCE</scope>
    <source>
        <strain evidence="1">MA461A</strain>
    </source>
</reference>
<evidence type="ECO:0000313" key="1">
    <source>
        <dbReference type="EMBL" id="CAG8833914.1"/>
    </source>
</evidence>
<protein>
    <submittedName>
        <fullName evidence="1">17176_t:CDS:1</fullName>
    </submittedName>
</protein>
<dbReference type="EMBL" id="CAJVQC010107715">
    <property type="protein sequence ID" value="CAG8833914.1"/>
    <property type="molecule type" value="Genomic_DNA"/>
</dbReference>
<sequence length="133" mass="15244">KNWVLASLNPIYSQISLETWYFTPNNTNVSESSRLEDSKTFHTIETHNKSGIALHRSNHGIISRTKKSIKKTTQKVSKKRPSDEKSNSKPKVSAKKSRTASKNQDSSPNIDDDDLDKMERRIALQEREMTLKE</sequence>